<dbReference type="RefSeq" id="WP_060776319.1">
    <property type="nucleotide sequence ID" value="NZ_CP014159.1"/>
</dbReference>
<dbReference type="InterPro" id="IPR005234">
    <property type="entry name" value="ScpB_csome_segregation"/>
</dbReference>
<dbReference type="HAMAP" id="MF_01804">
    <property type="entry name" value="ScpB"/>
    <property type="match status" value="1"/>
</dbReference>
<dbReference type="GO" id="GO:0051304">
    <property type="term" value="P:chromosome separation"/>
    <property type="evidence" value="ECO:0007669"/>
    <property type="project" value="InterPro"/>
</dbReference>
<evidence type="ECO:0000256" key="1">
    <source>
        <dbReference type="ARBA" id="ARBA00022490"/>
    </source>
</evidence>
<evidence type="ECO:0000313" key="9">
    <source>
        <dbReference type="Proteomes" id="UP000234775"/>
    </source>
</evidence>
<dbReference type="AlphaFoldDB" id="A0A120I8K6"/>
<name>A0A120I8K6_9LACT</name>
<dbReference type="OrthoDB" id="9806226at2"/>
<dbReference type="PANTHER" id="PTHR34298">
    <property type="entry name" value="SEGREGATION AND CONDENSATION PROTEIN B"/>
    <property type="match status" value="1"/>
</dbReference>
<dbReference type="EMBL" id="PKGZ01000001">
    <property type="protein sequence ID" value="PKY92210.1"/>
    <property type="molecule type" value="Genomic_DNA"/>
</dbReference>
<dbReference type="STRING" id="87541.AWM71_01425"/>
<reference evidence="6 8" key="1">
    <citation type="submission" date="2016-01" db="EMBL/GenBank/DDBJ databases">
        <authorList>
            <person name="Oliw E.H."/>
        </authorList>
    </citation>
    <scope>NUCLEOTIDE SEQUENCE [LARGE SCALE GENOMIC DNA]</scope>
    <source>
        <strain evidence="6 8">KA00635</strain>
    </source>
</reference>
<protein>
    <recommendedName>
        <fullName evidence="5">Segregation and condensation protein B</fullName>
    </recommendedName>
</protein>
<dbReference type="Proteomes" id="UP000234775">
    <property type="component" value="Unassembled WGS sequence"/>
</dbReference>
<keyword evidence="3 5" id="KW-0159">Chromosome partition</keyword>
<dbReference type="PATRIC" id="fig|87541.4.peg.550"/>
<dbReference type="InterPro" id="IPR036390">
    <property type="entry name" value="WH_DNA-bd_sf"/>
</dbReference>
<comment type="function">
    <text evidence="5">Participates in chromosomal partition during cell division. May act via the formation of a condensin-like complex containing Smc and ScpA that pull DNA away from mid-cell into both cell halves.</text>
</comment>
<dbReference type="GO" id="GO:0006260">
    <property type="term" value="P:DNA replication"/>
    <property type="evidence" value="ECO:0007669"/>
    <property type="project" value="UniProtKB-UniRule"/>
</dbReference>
<proteinExistence type="inferred from homology"/>
<dbReference type="Proteomes" id="UP000070422">
    <property type="component" value="Unassembled WGS sequence"/>
</dbReference>
<dbReference type="InterPro" id="IPR036388">
    <property type="entry name" value="WH-like_DNA-bd_sf"/>
</dbReference>
<dbReference type="PIRSF" id="PIRSF019345">
    <property type="entry name" value="ScpB"/>
    <property type="match status" value="1"/>
</dbReference>
<evidence type="ECO:0000313" key="7">
    <source>
        <dbReference type="EMBL" id="PKY92210.1"/>
    </source>
</evidence>
<comment type="subcellular location">
    <subcellularLocation>
        <location evidence="5">Cytoplasm</location>
    </subcellularLocation>
    <text evidence="5">Associated with two foci at the outer edges of the nucleoid region in young cells, and at four foci within both cell halves in older cells.</text>
</comment>
<comment type="subunit">
    <text evidence="5">Homodimer. Homodimerization may be required to stabilize the binding of ScpA to the Smc head domains. Component of a cohesin-like complex composed of ScpA, ScpB and the Smc homodimer, in which ScpA and ScpB bind to the head domain of Smc. The presence of the three proteins is required for the association of the complex with DNA.</text>
</comment>
<dbReference type="GO" id="GO:0005737">
    <property type="term" value="C:cytoplasm"/>
    <property type="evidence" value="ECO:0007669"/>
    <property type="project" value="UniProtKB-SubCell"/>
</dbReference>
<dbReference type="SUPFAM" id="SSF46785">
    <property type="entry name" value="Winged helix' DNA-binding domain"/>
    <property type="match status" value="2"/>
</dbReference>
<dbReference type="Pfam" id="PF04079">
    <property type="entry name" value="SMC_ScpB"/>
    <property type="match status" value="1"/>
</dbReference>
<comment type="caution">
    <text evidence="7">The sequence shown here is derived from an EMBL/GenBank/DDBJ whole genome shotgun (WGS) entry which is preliminary data.</text>
</comment>
<keyword evidence="9" id="KW-1185">Reference proteome</keyword>
<keyword evidence="4 5" id="KW-0131">Cell cycle</keyword>
<comment type="similarity">
    <text evidence="5">Belongs to the ScpB family.</text>
</comment>
<keyword evidence="2 5" id="KW-0132">Cell division</keyword>
<organism evidence="7 9">
    <name type="scientific">Aerococcus christensenii</name>
    <dbReference type="NCBI Taxonomy" id="87541"/>
    <lineage>
        <taxon>Bacteria</taxon>
        <taxon>Bacillati</taxon>
        <taxon>Bacillota</taxon>
        <taxon>Bacilli</taxon>
        <taxon>Lactobacillales</taxon>
        <taxon>Aerococcaceae</taxon>
        <taxon>Aerococcus</taxon>
    </lineage>
</organism>
<dbReference type="EMBL" id="LSCQ01000026">
    <property type="protein sequence ID" value="KXB37473.1"/>
    <property type="molecule type" value="Genomic_DNA"/>
</dbReference>
<dbReference type="Gene3D" id="1.10.10.10">
    <property type="entry name" value="Winged helix-like DNA-binding domain superfamily/Winged helix DNA-binding domain"/>
    <property type="match status" value="2"/>
</dbReference>
<evidence type="ECO:0000256" key="2">
    <source>
        <dbReference type="ARBA" id="ARBA00022618"/>
    </source>
</evidence>
<dbReference type="NCBIfam" id="TIGR00281">
    <property type="entry name" value="SMC-Scp complex subunit ScpB"/>
    <property type="match status" value="1"/>
</dbReference>
<dbReference type="PANTHER" id="PTHR34298:SF2">
    <property type="entry name" value="SEGREGATION AND CONDENSATION PROTEIN B"/>
    <property type="match status" value="1"/>
</dbReference>
<keyword evidence="1 5" id="KW-0963">Cytoplasm</keyword>
<accession>A0A120I8K6</accession>
<evidence type="ECO:0000256" key="4">
    <source>
        <dbReference type="ARBA" id="ARBA00023306"/>
    </source>
</evidence>
<dbReference type="KEGG" id="acg:AWM71_01425"/>
<gene>
    <name evidence="5 7" type="primary">scpB</name>
    <name evidence="7" type="ORF">CYJ27_01895</name>
    <name evidence="6" type="ORF">HMPREF3187_00548</name>
</gene>
<dbReference type="GO" id="GO:0051301">
    <property type="term" value="P:cell division"/>
    <property type="evidence" value="ECO:0007669"/>
    <property type="project" value="UniProtKB-KW"/>
</dbReference>
<evidence type="ECO:0000256" key="3">
    <source>
        <dbReference type="ARBA" id="ARBA00022829"/>
    </source>
</evidence>
<evidence type="ECO:0000313" key="6">
    <source>
        <dbReference type="EMBL" id="KXB37473.1"/>
    </source>
</evidence>
<evidence type="ECO:0000313" key="8">
    <source>
        <dbReference type="Proteomes" id="UP000070422"/>
    </source>
</evidence>
<evidence type="ECO:0000256" key="5">
    <source>
        <dbReference type="HAMAP-Rule" id="MF_01804"/>
    </source>
</evidence>
<sequence length="188" mass="21243">MNLIGQCQSLLFVSGEEGLSLVELASLVDQPQEKVRYALLVLEEELSHNPHSAIRLGKVKDRYQLVTKSAFSETIKTYARSPFALKLSQQALETLAIIAYQQPITRLAIDEIRGVGSSAMIQRLMMHDLICEAGRQNSPGRPILYQVTDYFYQYFGLKNLSDLPDLETIKAQEEGQNQSDDLFQTELF</sequence>
<reference evidence="7 9" key="2">
    <citation type="submission" date="2017-12" db="EMBL/GenBank/DDBJ databases">
        <title>Phylogenetic diversity of female urinary microbiome.</title>
        <authorList>
            <person name="Thomas-White K."/>
            <person name="Wolfe A.J."/>
        </authorList>
    </citation>
    <scope>NUCLEOTIDE SEQUENCE [LARGE SCALE GENOMIC DNA]</scope>
    <source>
        <strain evidence="7 9">UMB0844</strain>
    </source>
</reference>